<evidence type="ECO:0000256" key="1">
    <source>
        <dbReference type="ARBA" id="ARBA00023015"/>
    </source>
</evidence>
<dbReference type="InterPro" id="IPR018062">
    <property type="entry name" value="HTH_AraC-typ_CS"/>
</dbReference>
<evidence type="ECO:0000256" key="3">
    <source>
        <dbReference type="ARBA" id="ARBA00023163"/>
    </source>
</evidence>
<dbReference type="SUPFAM" id="SSF46689">
    <property type="entry name" value="Homeodomain-like"/>
    <property type="match status" value="2"/>
</dbReference>
<evidence type="ECO:0000313" key="5">
    <source>
        <dbReference type="EMBL" id="MFD2175044.1"/>
    </source>
</evidence>
<evidence type="ECO:0000313" key="6">
    <source>
        <dbReference type="Proteomes" id="UP001597413"/>
    </source>
</evidence>
<accession>A0ABW5AC14</accession>
<dbReference type="InterPro" id="IPR018060">
    <property type="entry name" value="HTH_AraC"/>
</dbReference>
<keyword evidence="3" id="KW-0804">Transcription</keyword>
<comment type="caution">
    <text evidence="5">The sequence shown here is derived from an EMBL/GenBank/DDBJ whole genome shotgun (WGS) entry which is preliminary data.</text>
</comment>
<dbReference type="PANTHER" id="PTHR43436:SF1">
    <property type="entry name" value="TRANSCRIPTIONAL REGULATORY PROTEIN"/>
    <property type="match status" value="1"/>
</dbReference>
<evidence type="ECO:0000256" key="2">
    <source>
        <dbReference type="ARBA" id="ARBA00023125"/>
    </source>
</evidence>
<evidence type="ECO:0000259" key="4">
    <source>
        <dbReference type="PROSITE" id="PS01124"/>
    </source>
</evidence>
<protein>
    <submittedName>
        <fullName evidence="5">AraC family transcriptional regulator N-terminal domain-containing protein</fullName>
    </submittedName>
</protein>
<dbReference type="Proteomes" id="UP001597413">
    <property type="component" value="Unassembled WGS sequence"/>
</dbReference>
<dbReference type="EMBL" id="JBHUIX010000013">
    <property type="protein sequence ID" value="MFD2175044.1"/>
    <property type="molecule type" value="Genomic_DNA"/>
</dbReference>
<organism evidence="5 6">
    <name type="scientific">Rhodobacter lacus</name>
    <dbReference type="NCBI Taxonomy" id="1641972"/>
    <lineage>
        <taxon>Bacteria</taxon>
        <taxon>Pseudomonadati</taxon>
        <taxon>Pseudomonadota</taxon>
        <taxon>Alphaproteobacteria</taxon>
        <taxon>Rhodobacterales</taxon>
        <taxon>Rhodobacter group</taxon>
        <taxon>Rhodobacter</taxon>
    </lineage>
</organism>
<dbReference type="Gene3D" id="1.10.10.60">
    <property type="entry name" value="Homeodomain-like"/>
    <property type="match status" value="1"/>
</dbReference>
<dbReference type="Pfam" id="PF12833">
    <property type="entry name" value="HTH_18"/>
    <property type="match status" value="1"/>
</dbReference>
<feature type="domain" description="HTH araC/xylS-type" evidence="4">
    <location>
        <begin position="188"/>
        <end position="285"/>
    </location>
</feature>
<dbReference type="RefSeq" id="WP_377391117.1">
    <property type="nucleotide sequence ID" value="NZ_JBHUIX010000013.1"/>
</dbReference>
<keyword evidence="6" id="KW-1185">Reference proteome</keyword>
<dbReference type="InterPro" id="IPR009057">
    <property type="entry name" value="Homeodomain-like_sf"/>
</dbReference>
<dbReference type="PROSITE" id="PS00041">
    <property type="entry name" value="HTH_ARAC_FAMILY_1"/>
    <property type="match status" value="1"/>
</dbReference>
<dbReference type="PANTHER" id="PTHR43436">
    <property type="entry name" value="ARAC-FAMILY TRANSCRIPTIONAL REGULATOR"/>
    <property type="match status" value="1"/>
</dbReference>
<keyword evidence="1" id="KW-0805">Transcription regulation</keyword>
<name>A0ABW5AC14_9RHOB</name>
<reference evidence="6" key="1">
    <citation type="journal article" date="2019" name="Int. J. Syst. Evol. Microbiol.">
        <title>The Global Catalogue of Microorganisms (GCM) 10K type strain sequencing project: providing services to taxonomists for standard genome sequencing and annotation.</title>
        <authorList>
            <consortium name="The Broad Institute Genomics Platform"/>
            <consortium name="The Broad Institute Genome Sequencing Center for Infectious Disease"/>
            <person name="Wu L."/>
            <person name="Ma J."/>
        </authorList>
    </citation>
    <scope>NUCLEOTIDE SEQUENCE [LARGE SCALE GENOMIC DNA]</scope>
    <source>
        <strain evidence="6">CCUG 55131</strain>
    </source>
</reference>
<gene>
    <name evidence="5" type="ORF">ACFSM0_13190</name>
</gene>
<dbReference type="Pfam" id="PF06719">
    <property type="entry name" value="AraC_N"/>
    <property type="match status" value="1"/>
</dbReference>
<proteinExistence type="predicted"/>
<dbReference type="PROSITE" id="PS01124">
    <property type="entry name" value="HTH_ARAC_FAMILY_2"/>
    <property type="match status" value="1"/>
</dbReference>
<keyword evidence="2" id="KW-0238">DNA-binding</keyword>
<sequence>MMQDFSPLVAKAAALARPGETVPLLEGVSLFCAPSAEVPMAMLYEPMASIVLQGEMEVTIGHAVLNYAPGTCFVGSVALPVTGRVTRASAAQPYLALNITLGREALAELLAEAPQVTIERGKCYAFGPVPEGLMAACDRLLALQAAPDDLPVLGPMARREMLYRLLRGPQAAALHQIVASDPKLAQVRRALSWIREHLSQSVSVQEMARCAGMSDASFNRHFRAATGMSPLQYQKTLRLQAARRAILAGSEVAGAAFSVGYQSASQFSREYARLFGLPPSADARRLKQSLTRARAPVAEVLPGQG</sequence>
<dbReference type="SMART" id="SM00342">
    <property type="entry name" value="HTH_ARAC"/>
    <property type="match status" value="1"/>
</dbReference>
<dbReference type="InterPro" id="IPR009594">
    <property type="entry name" value="Tscrpt_reg_HTH_AraC_N"/>
</dbReference>